<keyword evidence="3" id="KW-1185">Reference proteome</keyword>
<evidence type="ECO:0000313" key="3">
    <source>
        <dbReference type="Proteomes" id="UP000245697"/>
    </source>
</evidence>
<dbReference type="AlphaFoldDB" id="A0A316EMR3"/>
<evidence type="ECO:0000256" key="1">
    <source>
        <dbReference type="SAM" id="SignalP"/>
    </source>
</evidence>
<reference evidence="2 3" key="1">
    <citation type="submission" date="2018-05" db="EMBL/GenBank/DDBJ databases">
        <title>Genomic Encyclopedia of Archaeal and Bacterial Type Strains, Phase II (KMG-II): from individual species to whole genera.</title>
        <authorList>
            <person name="Goeker M."/>
        </authorList>
    </citation>
    <scope>NUCLEOTIDE SEQUENCE [LARGE SCALE GENOMIC DNA]</scope>
    <source>
        <strain evidence="2 3">DSM 45184</strain>
    </source>
</reference>
<dbReference type="RefSeq" id="WP_146246719.1">
    <property type="nucleotide sequence ID" value="NZ_BONA01000091.1"/>
</dbReference>
<feature type="signal peptide" evidence="1">
    <location>
        <begin position="1"/>
        <end position="26"/>
    </location>
</feature>
<sequence>MRKGAFALVVALATAGVAVTGTAAGAATSCGPQQAIEFDTPGWNTDFRVRLCIYHGQPTRGAYAGVSWDDGGDDLTDGDRKFDLLVVHFDLQQGARPVAHGSCDLTRRVNSDRSAVFTCEAAFRQSPQRGGWSTSGYLIYNVDRDGAGDRRIDLTASPVVEN</sequence>
<dbReference type="Proteomes" id="UP000245697">
    <property type="component" value="Unassembled WGS sequence"/>
</dbReference>
<proteinExistence type="predicted"/>
<evidence type="ECO:0000313" key="2">
    <source>
        <dbReference type="EMBL" id="PWK31024.1"/>
    </source>
</evidence>
<protein>
    <submittedName>
        <fullName evidence="2">Uncharacterized protein</fullName>
    </submittedName>
</protein>
<feature type="chain" id="PRO_5016323337" evidence="1">
    <location>
        <begin position="27"/>
        <end position="162"/>
    </location>
</feature>
<dbReference type="EMBL" id="QGGR01000035">
    <property type="protein sequence ID" value="PWK31024.1"/>
    <property type="molecule type" value="Genomic_DNA"/>
</dbReference>
<organism evidence="2 3">
    <name type="scientific">Actinoplanes xinjiangensis</name>
    <dbReference type="NCBI Taxonomy" id="512350"/>
    <lineage>
        <taxon>Bacteria</taxon>
        <taxon>Bacillati</taxon>
        <taxon>Actinomycetota</taxon>
        <taxon>Actinomycetes</taxon>
        <taxon>Micromonosporales</taxon>
        <taxon>Micromonosporaceae</taxon>
        <taxon>Actinoplanes</taxon>
    </lineage>
</organism>
<accession>A0A316EMR3</accession>
<keyword evidence="1" id="KW-0732">Signal</keyword>
<dbReference type="PROSITE" id="PS51257">
    <property type="entry name" value="PROKAR_LIPOPROTEIN"/>
    <property type="match status" value="1"/>
</dbReference>
<comment type="caution">
    <text evidence="2">The sequence shown here is derived from an EMBL/GenBank/DDBJ whole genome shotgun (WGS) entry which is preliminary data.</text>
</comment>
<name>A0A316EMR3_9ACTN</name>
<gene>
    <name evidence="2" type="ORF">BC793_13521</name>
</gene>
<dbReference type="OrthoDB" id="3536544at2"/>